<name>R7QQK5_CHOCR</name>
<keyword evidence="3" id="KW-1185">Reference proteome</keyword>
<feature type="non-terminal residue" evidence="2">
    <location>
        <position position="1"/>
    </location>
</feature>
<feature type="region of interest" description="Disordered" evidence="1">
    <location>
        <begin position="65"/>
        <end position="93"/>
    </location>
</feature>
<dbReference type="STRING" id="2769.R7QQK5"/>
<dbReference type="OrthoDB" id="5234at2759"/>
<dbReference type="Gene3D" id="3.30.428.40">
    <property type="entry name" value="Protein of unknown function DUF3067"/>
    <property type="match status" value="1"/>
</dbReference>
<proteinExistence type="predicted"/>
<dbReference type="PANTHER" id="PTHR35126:SF1">
    <property type="entry name" value="DUF3067 DOMAIN-CONTAINING PROTEIN"/>
    <property type="match status" value="1"/>
</dbReference>
<dbReference type="Gramene" id="CDF39670">
    <property type="protein sequence ID" value="CDF39670"/>
    <property type="gene ID" value="CHC_T00008504001"/>
</dbReference>
<dbReference type="GeneID" id="17317695"/>
<organism evidence="2 3">
    <name type="scientific">Chondrus crispus</name>
    <name type="common">Carrageen Irish moss</name>
    <name type="synonym">Polymorpha crispa</name>
    <dbReference type="NCBI Taxonomy" id="2769"/>
    <lineage>
        <taxon>Eukaryota</taxon>
        <taxon>Rhodophyta</taxon>
        <taxon>Florideophyceae</taxon>
        <taxon>Rhodymeniophycidae</taxon>
        <taxon>Gigartinales</taxon>
        <taxon>Gigartinaceae</taxon>
        <taxon>Chondrus</taxon>
    </lineage>
</organism>
<dbReference type="KEGG" id="ccp:CHC_T00008504001"/>
<dbReference type="EMBL" id="HG002067">
    <property type="protein sequence ID" value="CDF39670.1"/>
    <property type="molecule type" value="Genomic_DNA"/>
</dbReference>
<dbReference type="RefSeq" id="XP_005709964.1">
    <property type="nucleotide sequence ID" value="XM_005709907.1"/>
</dbReference>
<gene>
    <name evidence="2" type="ORF">CHC_T00008504001</name>
</gene>
<reference evidence="3" key="1">
    <citation type="journal article" date="2013" name="Proc. Natl. Acad. Sci. U.S.A.">
        <title>Genome structure and metabolic features in the red seaweed Chondrus crispus shed light on evolution of the Archaeplastida.</title>
        <authorList>
            <person name="Collen J."/>
            <person name="Porcel B."/>
            <person name="Carre W."/>
            <person name="Ball S.G."/>
            <person name="Chaparro C."/>
            <person name="Tonon T."/>
            <person name="Barbeyron T."/>
            <person name="Michel G."/>
            <person name="Noel B."/>
            <person name="Valentin K."/>
            <person name="Elias M."/>
            <person name="Artiguenave F."/>
            <person name="Arun A."/>
            <person name="Aury J.M."/>
            <person name="Barbosa-Neto J.F."/>
            <person name="Bothwell J.H."/>
            <person name="Bouget F.Y."/>
            <person name="Brillet L."/>
            <person name="Cabello-Hurtado F."/>
            <person name="Capella-Gutierrez S."/>
            <person name="Charrier B."/>
            <person name="Cladiere L."/>
            <person name="Cock J.M."/>
            <person name="Coelho S.M."/>
            <person name="Colleoni C."/>
            <person name="Czjzek M."/>
            <person name="Da Silva C."/>
            <person name="Delage L."/>
            <person name="Denoeud F."/>
            <person name="Deschamps P."/>
            <person name="Dittami S.M."/>
            <person name="Gabaldon T."/>
            <person name="Gachon C.M."/>
            <person name="Groisillier A."/>
            <person name="Herve C."/>
            <person name="Jabbari K."/>
            <person name="Katinka M."/>
            <person name="Kloareg B."/>
            <person name="Kowalczyk N."/>
            <person name="Labadie K."/>
            <person name="Leblanc C."/>
            <person name="Lopez P.J."/>
            <person name="McLachlan D.H."/>
            <person name="Meslet-Cladiere L."/>
            <person name="Moustafa A."/>
            <person name="Nehr Z."/>
            <person name="Nyvall Collen P."/>
            <person name="Panaud O."/>
            <person name="Partensky F."/>
            <person name="Poulain J."/>
            <person name="Rensing S.A."/>
            <person name="Rousvoal S."/>
            <person name="Samson G."/>
            <person name="Symeonidi A."/>
            <person name="Weissenbach J."/>
            <person name="Zambounis A."/>
            <person name="Wincker P."/>
            <person name="Boyen C."/>
        </authorList>
    </citation>
    <scope>NUCLEOTIDE SEQUENCE [LARGE SCALE GENOMIC DNA]</scope>
    <source>
        <strain evidence="3">cv. Stackhouse</strain>
    </source>
</reference>
<evidence type="ECO:0000313" key="2">
    <source>
        <dbReference type="EMBL" id="CDF39670.1"/>
    </source>
</evidence>
<dbReference type="Pfam" id="PF11267">
    <property type="entry name" value="DUF3067"/>
    <property type="match status" value="1"/>
</dbReference>
<dbReference type="Proteomes" id="UP000012073">
    <property type="component" value="Unassembled WGS sequence"/>
</dbReference>
<sequence>SFQRGPAVPPRQVRTVQVPYDHRSMKPAAFSAPCAVGRAPIFASPATPMIKPFFTKTAPRRAYRGRVSLQPRAEAPPPPPDETAREEQEKKVEKMRSRLQGLFGVEEDTVKTESTDEFDGAALRNAVRERWGVQYDVQPQKRHGRVYVQIMWRYFEQQSFYMEEDEFACHCEAVAQLLTEWNAVDYFCDYISSIKKKPVVGITINIPIPGINADKVSFK</sequence>
<feature type="compositionally biased region" description="Basic and acidic residues" evidence="1">
    <location>
        <begin position="82"/>
        <end position="93"/>
    </location>
</feature>
<dbReference type="PANTHER" id="PTHR35126">
    <property type="entry name" value="SLR0598 PROTEIN"/>
    <property type="match status" value="1"/>
</dbReference>
<dbReference type="InterPro" id="IPR021420">
    <property type="entry name" value="DUF3067"/>
</dbReference>
<evidence type="ECO:0000313" key="3">
    <source>
        <dbReference type="Proteomes" id="UP000012073"/>
    </source>
</evidence>
<dbReference type="AlphaFoldDB" id="R7QQK5"/>
<accession>R7QQK5</accession>
<protein>
    <submittedName>
        <fullName evidence="2">Uncharacterized protein</fullName>
    </submittedName>
</protein>
<evidence type="ECO:0000256" key="1">
    <source>
        <dbReference type="SAM" id="MobiDB-lite"/>
    </source>
</evidence>